<comment type="caution">
    <text evidence="2">The sequence shown here is derived from an EMBL/GenBank/DDBJ whole genome shotgun (WGS) entry which is preliminary data.</text>
</comment>
<dbReference type="Proteomes" id="UP000886595">
    <property type="component" value="Unassembled WGS sequence"/>
</dbReference>
<organism evidence="2 3">
    <name type="scientific">Brassica carinata</name>
    <name type="common">Ethiopian mustard</name>
    <name type="synonym">Abyssinian cabbage</name>
    <dbReference type="NCBI Taxonomy" id="52824"/>
    <lineage>
        <taxon>Eukaryota</taxon>
        <taxon>Viridiplantae</taxon>
        <taxon>Streptophyta</taxon>
        <taxon>Embryophyta</taxon>
        <taxon>Tracheophyta</taxon>
        <taxon>Spermatophyta</taxon>
        <taxon>Magnoliopsida</taxon>
        <taxon>eudicotyledons</taxon>
        <taxon>Gunneridae</taxon>
        <taxon>Pentapetalae</taxon>
        <taxon>rosids</taxon>
        <taxon>malvids</taxon>
        <taxon>Brassicales</taxon>
        <taxon>Brassicaceae</taxon>
        <taxon>Brassiceae</taxon>
        <taxon>Brassica</taxon>
    </lineage>
</organism>
<dbReference type="EMBL" id="JAAMPC010000001">
    <property type="protein sequence ID" value="KAG2330968.1"/>
    <property type="molecule type" value="Genomic_DNA"/>
</dbReference>
<protein>
    <recommendedName>
        <fullName evidence="4">K Homology domain-containing protein</fullName>
    </recommendedName>
</protein>
<dbReference type="InterPro" id="IPR036612">
    <property type="entry name" value="KH_dom_type_1_sf"/>
</dbReference>
<dbReference type="PROSITE" id="PS50084">
    <property type="entry name" value="KH_TYPE_1"/>
    <property type="match status" value="1"/>
</dbReference>
<accession>A0A8X8BE17</accession>
<dbReference type="AlphaFoldDB" id="A0A8X8BE17"/>
<dbReference type="Gene3D" id="3.30.1370.10">
    <property type="entry name" value="K Homology domain, type 1"/>
    <property type="match status" value="1"/>
</dbReference>
<gene>
    <name evidence="2" type="ORF">Bca52824_002148</name>
</gene>
<evidence type="ECO:0000313" key="3">
    <source>
        <dbReference type="Proteomes" id="UP000886595"/>
    </source>
</evidence>
<sequence length="148" mass="16512">MYISKGVSLRNVTLELAVEKDALTALYGRDGAGLDNLKQISGARVDVKDAPTEAETMVLLAGNLDRFKSLLIIDIIQHQRQRRMQARLDTQQERFGLSREFAGYYGGGKPDHAGALADRRKQLRMQQPDPGRNFFSPNAANYFDDVGL</sequence>
<evidence type="ECO:0008006" key="4">
    <source>
        <dbReference type="Google" id="ProtNLM"/>
    </source>
</evidence>
<dbReference type="GO" id="GO:0003723">
    <property type="term" value="F:RNA binding"/>
    <property type="evidence" value="ECO:0007669"/>
    <property type="project" value="UniProtKB-UniRule"/>
</dbReference>
<name>A0A8X8BE17_BRACI</name>
<evidence type="ECO:0000256" key="1">
    <source>
        <dbReference type="PROSITE-ProRule" id="PRU00117"/>
    </source>
</evidence>
<dbReference type="SUPFAM" id="SSF54791">
    <property type="entry name" value="Eukaryotic type KH-domain (KH-domain type I)"/>
    <property type="match status" value="1"/>
</dbReference>
<keyword evidence="1" id="KW-0694">RNA-binding</keyword>
<proteinExistence type="predicted"/>
<evidence type="ECO:0000313" key="2">
    <source>
        <dbReference type="EMBL" id="KAG2330968.1"/>
    </source>
</evidence>
<keyword evidence="3" id="KW-1185">Reference proteome</keyword>
<dbReference type="OrthoDB" id="442947at2759"/>
<reference evidence="2 3" key="1">
    <citation type="submission" date="2020-02" db="EMBL/GenBank/DDBJ databases">
        <authorList>
            <person name="Ma Q."/>
            <person name="Huang Y."/>
            <person name="Song X."/>
            <person name="Pei D."/>
        </authorList>
    </citation>
    <scope>NUCLEOTIDE SEQUENCE [LARGE SCALE GENOMIC DNA]</scope>
    <source>
        <strain evidence="2">Sxm20200214</strain>
        <tissue evidence="2">Leaf</tissue>
    </source>
</reference>